<dbReference type="EMBL" id="FRCP01000010">
    <property type="protein sequence ID" value="SHM45073.1"/>
    <property type="molecule type" value="Genomic_DNA"/>
</dbReference>
<dbReference type="AlphaFoldDB" id="A0A1M7IWQ3"/>
<dbReference type="FunFam" id="3.30.565.10:FF:000006">
    <property type="entry name" value="Sensor histidine kinase WalK"/>
    <property type="match status" value="1"/>
</dbReference>
<dbReference type="PRINTS" id="PR00344">
    <property type="entry name" value="BCTRLSENSOR"/>
</dbReference>
<evidence type="ECO:0000313" key="11">
    <source>
        <dbReference type="Proteomes" id="UP000184038"/>
    </source>
</evidence>
<dbReference type="STRING" id="1120996.SAMN02746066_01994"/>
<organism evidence="10 11">
    <name type="scientific">Anaerosporobacter mobilis DSM 15930</name>
    <dbReference type="NCBI Taxonomy" id="1120996"/>
    <lineage>
        <taxon>Bacteria</taxon>
        <taxon>Bacillati</taxon>
        <taxon>Bacillota</taxon>
        <taxon>Clostridia</taxon>
        <taxon>Lachnospirales</taxon>
        <taxon>Lachnospiraceae</taxon>
        <taxon>Anaerosporobacter</taxon>
    </lineage>
</organism>
<feature type="domain" description="Histidine kinase" evidence="9">
    <location>
        <begin position="216"/>
        <end position="433"/>
    </location>
</feature>
<evidence type="ECO:0000256" key="4">
    <source>
        <dbReference type="ARBA" id="ARBA00022553"/>
    </source>
</evidence>
<protein>
    <recommendedName>
        <fullName evidence="3">histidine kinase</fullName>
        <ecNumber evidence="3">2.7.13.3</ecNumber>
    </recommendedName>
</protein>
<dbReference type="SMART" id="SM00387">
    <property type="entry name" value="HATPase_c"/>
    <property type="match status" value="1"/>
</dbReference>
<evidence type="ECO:0000256" key="3">
    <source>
        <dbReference type="ARBA" id="ARBA00012438"/>
    </source>
</evidence>
<feature type="transmembrane region" description="Helical" evidence="8">
    <location>
        <begin position="12"/>
        <end position="34"/>
    </location>
</feature>
<evidence type="ECO:0000256" key="5">
    <source>
        <dbReference type="ARBA" id="ARBA00022679"/>
    </source>
</evidence>
<dbReference type="PANTHER" id="PTHR43711">
    <property type="entry name" value="TWO-COMPONENT HISTIDINE KINASE"/>
    <property type="match status" value="1"/>
</dbReference>
<reference evidence="10 11" key="1">
    <citation type="submission" date="2016-11" db="EMBL/GenBank/DDBJ databases">
        <authorList>
            <person name="Jaros S."/>
            <person name="Januszkiewicz K."/>
            <person name="Wedrychowicz H."/>
        </authorList>
    </citation>
    <scope>NUCLEOTIDE SEQUENCE [LARGE SCALE GENOMIC DNA]</scope>
    <source>
        <strain evidence="10 11">DSM 15930</strain>
    </source>
</reference>
<gene>
    <name evidence="10" type="ORF">SAMN02746066_01994</name>
</gene>
<dbReference type="PROSITE" id="PS50109">
    <property type="entry name" value="HIS_KIN"/>
    <property type="match status" value="1"/>
</dbReference>
<dbReference type="InterPro" id="IPR003594">
    <property type="entry name" value="HATPase_dom"/>
</dbReference>
<sequence length="433" mass="48975">MLKELKNRLIVFYGLSTTAILAAVMIVVFIINTLQEKQYQRNLFQNNVTQIVDQLTNTSTIKTKWLIQFQESNNLLVRIEDNGVVIPAYFQIHTKTDQSELYETLEGEIASEGMILDSTVFSNRNYTSDIYKLGGSFDESYLGCVTSFVSNDNARLIYIIKILDQPGLNTSYLVLRYGLLTLGGSFLLFLFSFFFINKVVKPVEEGQQKQVEFIAAASHELRSPLTVIRTGISTIRKNPEKSDSIFPHIESESDRMVNLINDLLLLAASDAKTWPLSIDSVDVEILLIEVYDTFCSLYNEQKIPIELKLCDDVLPLVIGDCDRIKQVLTILMDNALRYTDKNKGILLRAYNSHKRNLNLVIEVVDYGPGIPDEQKNHVFDRFYQADSSRTDKKHYGLGLSIAKELILKHGGTLQVLDTPNGGATFRIHLPSQG</sequence>
<keyword evidence="11" id="KW-1185">Reference proteome</keyword>
<dbReference type="InterPro" id="IPR036890">
    <property type="entry name" value="HATPase_C_sf"/>
</dbReference>
<dbReference type="EC" id="2.7.13.3" evidence="3"/>
<dbReference type="RefSeq" id="WP_073286933.1">
    <property type="nucleotide sequence ID" value="NZ_FRCP01000010.1"/>
</dbReference>
<evidence type="ECO:0000256" key="7">
    <source>
        <dbReference type="ARBA" id="ARBA00023012"/>
    </source>
</evidence>
<evidence type="ECO:0000259" key="9">
    <source>
        <dbReference type="PROSITE" id="PS50109"/>
    </source>
</evidence>
<keyword evidence="4" id="KW-0597">Phosphoprotein</keyword>
<dbReference type="InterPro" id="IPR050736">
    <property type="entry name" value="Sensor_HK_Regulatory"/>
</dbReference>
<keyword evidence="5" id="KW-0808">Transferase</keyword>
<dbReference type="PANTHER" id="PTHR43711:SF1">
    <property type="entry name" value="HISTIDINE KINASE 1"/>
    <property type="match status" value="1"/>
</dbReference>
<evidence type="ECO:0000256" key="6">
    <source>
        <dbReference type="ARBA" id="ARBA00022777"/>
    </source>
</evidence>
<dbReference type="SMART" id="SM00388">
    <property type="entry name" value="HisKA"/>
    <property type="match status" value="1"/>
</dbReference>
<dbReference type="CDD" id="cd00075">
    <property type="entry name" value="HATPase"/>
    <property type="match status" value="1"/>
</dbReference>
<dbReference type="InterPro" id="IPR005467">
    <property type="entry name" value="His_kinase_dom"/>
</dbReference>
<keyword evidence="8" id="KW-0472">Membrane</keyword>
<feature type="transmembrane region" description="Helical" evidence="8">
    <location>
        <begin position="177"/>
        <end position="196"/>
    </location>
</feature>
<dbReference type="SUPFAM" id="SSF47384">
    <property type="entry name" value="Homodimeric domain of signal transducing histidine kinase"/>
    <property type="match status" value="1"/>
</dbReference>
<dbReference type="InterPro" id="IPR003661">
    <property type="entry name" value="HisK_dim/P_dom"/>
</dbReference>
<comment type="subcellular location">
    <subcellularLocation>
        <location evidence="2">Membrane</location>
    </subcellularLocation>
</comment>
<keyword evidence="8" id="KW-1133">Transmembrane helix</keyword>
<dbReference type="SUPFAM" id="SSF55874">
    <property type="entry name" value="ATPase domain of HSP90 chaperone/DNA topoisomerase II/histidine kinase"/>
    <property type="match status" value="1"/>
</dbReference>
<dbReference type="OrthoDB" id="9813151at2"/>
<dbReference type="Pfam" id="PF02518">
    <property type="entry name" value="HATPase_c"/>
    <property type="match status" value="1"/>
</dbReference>
<keyword evidence="6 10" id="KW-0418">Kinase</keyword>
<dbReference type="GO" id="GO:0016020">
    <property type="term" value="C:membrane"/>
    <property type="evidence" value="ECO:0007669"/>
    <property type="project" value="UniProtKB-SubCell"/>
</dbReference>
<evidence type="ECO:0000256" key="1">
    <source>
        <dbReference type="ARBA" id="ARBA00000085"/>
    </source>
</evidence>
<dbReference type="InterPro" id="IPR036097">
    <property type="entry name" value="HisK_dim/P_sf"/>
</dbReference>
<evidence type="ECO:0000256" key="8">
    <source>
        <dbReference type="SAM" id="Phobius"/>
    </source>
</evidence>
<dbReference type="Gene3D" id="1.10.287.130">
    <property type="match status" value="1"/>
</dbReference>
<dbReference type="CDD" id="cd00082">
    <property type="entry name" value="HisKA"/>
    <property type="match status" value="1"/>
</dbReference>
<dbReference type="Pfam" id="PF00512">
    <property type="entry name" value="HisKA"/>
    <property type="match status" value="1"/>
</dbReference>
<name>A0A1M7IWQ3_9FIRM</name>
<dbReference type="Proteomes" id="UP000184038">
    <property type="component" value="Unassembled WGS sequence"/>
</dbReference>
<dbReference type="InterPro" id="IPR004358">
    <property type="entry name" value="Sig_transdc_His_kin-like_C"/>
</dbReference>
<keyword evidence="8" id="KW-0812">Transmembrane</keyword>
<evidence type="ECO:0000313" key="10">
    <source>
        <dbReference type="EMBL" id="SHM45073.1"/>
    </source>
</evidence>
<proteinExistence type="predicted"/>
<comment type="catalytic activity">
    <reaction evidence="1">
        <text>ATP + protein L-histidine = ADP + protein N-phospho-L-histidine.</text>
        <dbReference type="EC" id="2.7.13.3"/>
    </reaction>
</comment>
<dbReference type="GO" id="GO:0000155">
    <property type="term" value="F:phosphorelay sensor kinase activity"/>
    <property type="evidence" value="ECO:0007669"/>
    <property type="project" value="InterPro"/>
</dbReference>
<accession>A0A1M7IWQ3</accession>
<keyword evidence="7" id="KW-0902">Two-component regulatory system</keyword>
<evidence type="ECO:0000256" key="2">
    <source>
        <dbReference type="ARBA" id="ARBA00004370"/>
    </source>
</evidence>
<dbReference type="Gene3D" id="3.30.565.10">
    <property type="entry name" value="Histidine kinase-like ATPase, C-terminal domain"/>
    <property type="match status" value="1"/>
</dbReference>